<evidence type="ECO:0000313" key="3">
    <source>
        <dbReference type="EMBL" id="KAF9470989.1"/>
    </source>
</evidence>
<feature type="transmembrane region" description="Helical" evidence="2">
    <location>
        <begin position="35"/>
        <end position="57"/>
    </location>
</feature>
<feature type="transmembrane region" description="Helical" evidence="2">
    <location>
        <begin position="182"/>
        <end position="205"/>
    </location>
</feature>
<feature type="compositionally biased region" description="Basic and acidic residues" evidence="1">
    <location>
        <begin position="316"/>
        <end position="339"/>
    </location>
</feature>
<gene>
    <name evidence="3" type="ORF">BDN70DRAFT_939275</name>
</gene>
<keyword evidence="2" id="KW-0812">Transmembrane</keyword>
<evidence type="ECO:0000256" key="1">
    <source>
        <dbReference type="SAM" id="MobiDB-lite"/>
    </source>
</evidence>
<feature type="compositionally biased region" description="Polar residues" evidence="1">
    <location>
        <begin position="301"/>
        <end position="314"/>
    </location>
</feature>
<reference evidence="3" key="1">
    <citation type="submission" date="2020-11" db="EMBL/GenBank/DDBJ databases">
        <authorList>
            <consortium name="DOE Joint Genome Institute"/>
            <person name="Ahrendt S."/>
            <person name="Riley R."/>
            <person name="Andreopoulos W."/>
            <person name="Labutti K."/>
            <person name="Pangilinan J."/>
            <person name="Ruiz-Duenas F.J."/>
            <person name="Barrasa J.M."/>
            <person name="Sanchez-Garcia M."/>
            <person name="Camarero S."/>
            <person name="Miyauchi S."/>
            <person name="Serrano A."/>
            <person name="Linde D."/>
            <person name="Babiker R."/>
            <person name="Drula E."/>
            <person name="Ayuso-Fernandez I."/>
            <person name="Pacheco R."/>
            <person name="Padilla G."/>
            <person name="Ferreira P."/>
            <person name="Barriuso J."/>
            <person name="Kellner H."/>
            <person name="Castanera R."/>
            <person name="Alfaro M."/>
            <person name="Ramirez L."/>
            <person name="Pisabarro A.G."/>
            <person name="Kuo A."/>
            <person name="Tritt A."/>
            <person name="Lipzen A."/>
            <person name="He G."/>
            <person name="Yan M."/>
            <person name="Ng V."/>
            <person name="Cullen D."/>
            <person name="Martin F."/>
            <person name="Rosso M.-N."/>
            <person name="Henrissat B."/>
            <person name="Hibbett D."/>
            <person name="Martinez A.T."/>
            <person name="Grigoriev I.V."/>
        </authorList>
    </citation>
    <scope>NUCLEOTIDE SEQUENCE</scope>
    <source>
        <strain evidence="3">CIRM-BRFM 674</strain>
    </source>
</reference>
<dbReference type="OrthoDB" id="2873242at2759"/>
<evidence type="ECO:0000256" key="2">
    <source>
        <dbReference type="SAM" id="Phobius"/>
    </source>
</evidence>
<feature type="transmembrane region" description="Helical" evidence="2">
    <location>
        <begin position="64"/>
        <end position="87"/>
    </location>
</feature>
<name>A0A9P5YKJ9_9AGAR</name>
<protein>
    <submittedName>
        <fullName evidence="3">Uncharacterized protein</fullName>
    </submittedName>
</protein>
<dbReference type="Proteomes" id="UP000807469">
    <property type="component" value="Unassembled WGS sequence"/>
</dbReference>
<dbReference type="AlphaFoldDB" id="A0A9P5YKJ9"/>
<keyword evidence="2" id="KW-0472">Membrane</keyword>
<feature type="region of interest" description="Disordered" evidence="1">
    <location>
        <begin position="301"/>
        <end position="339"/>
    </location>
</feature>
<proteinExistence type="predicted"/>
<comment type="caution">
    <text evidence="3">The sequence shown here is derived from an EMBL/GenBank/DDBJ whole genome shotgun (WGS) entry which is preliminary data.</text>
</comment>
<keyword evidence="2" id="KW-1133">Transmembrane helix</keyword>
<sequence>MSDSNTTALHQAVLDLGFTTNDEKSIIATNLNASMFLALLMGIYTVIFGGTIYAYVTRGVSNRYLVPVTVTILYVCNLASFGVQWFLTKWQFVNNGDNIDTVFLATLDANAKIATASDILNAIGLVLSDCLLIWRCFNLWDRSARIVYIPLLLTGTEGAEAVAFAVVPRTAISLESRFNKVYAAGIVIASCNTIITTALITYRIYSFLRNQHITTKKFRHIIDIVIQSGAVYSLSMLVMAISIIVEINTETETVKLFNFIWWTNSLAFPLAGLSTTIMVARVATLTDITNPPTSVHLTGIQFQPHSTTRTGTDTVDQERLDHRPRDDGESSNEIKGRFR</sequence>
<organism evidence="3 4">
    <name type="scientific">Pholiota conissans</name>
    <dbReference type="NCBI Taxonomy" id="109636"/>
    <lineage>
        <taxon>Eukaryota</taxon>
        <taxon>Fungi</taxon>
        <taxon>Dikarya</taxon>
        <taxon>Basidiomycota</taxon>
        <taxon>Agaricomycotina</taxon>
        <taxon>Agaricomycetes</taxon>
        <taxon>Agaricomycetidae</taxon>
        <taxon>Agaricales</taxon>
        <taxon>Agaricineae</taxon>
        <taxon>Strophariaceae</taxon>
        <taxon>Pholiota</taxon>
    </lineage>
</organism>
<feature type="transmembrane region" description="Helical" evidence="2">
    <location>
        <begin position="225"/>
        <end position="247"/>
    </location>
</feature>
<feature type="transmembrane region" description="Helical" evidence="2">
    <location>
        <begin position="259"/>
        <end position="280"/>
    </location>
</feature>
<feature type="transmembrane region" description="Helical" evidence="2">
    <location>
        <begin position="146"/>
        <end position="167"/>
    </location>
</feature>
<dbReference type="EMBL" id="MU155786">
    <property type="protein sequence ID" value="KAF9470989.1"/>
    <property type="molecule type" value="Genomic_DNA"/>
</dbReference>
<feature type="transmembrane region" description="Helical" evidence="2">
    <location>
        <begin position="113"/>
        <end position="134"/>
    </location>
</feature>
<evidence type="ECO:0000313" key="4">
    <source>
        <dbReference type="Proteomes" id="UP000807469"/>
    </source>
</evidence>
<keyword evidence="4" id="KW-1185">Reference proteome</keyword>
<accession>A0A9P5YKJ9</accession>